<sequence length="166" mass="18709">MLLRASLIMAFALVLSACGWQLRGAGAIPLDGIPVAVVTEANLPEVERELRRGMERAGAVLVDEREQAEAVLVLISEQRRRRASAVDRDARAQEYELEYGLRFRVESPEGEPWGVSEVVTNTRSYRYDRDDVLATEAREEVVLEELRRDTTRLLLARAQATMGRNL</sequence>
<evidence type="ECO:0000256" key="2">
    <source>
        <dbReference type="ARBA" id="ARBA00023136"/>
    </source>
</evidence>
<dbReference type="InterPro" id="IPR007485">
    <property type="entry name" value="LPS_assembly_LptE"/>
</dbReference>
<evidence type="ECO:0000256" key="3">
    <source>
        <dbReference type="ARBA" id="ARBA00023139"/>
    </source>
</evidence>
<comment type="caution">
    <text evidence="7">The sequence shown here is derived from an EMBL/GenBank/DDBJ whole genome shotgun (WGS) entry which is preliminary data.</text>
</comment>
<dbReference type="GO" id="GO:0043165">
    <property type="term" value="P:Gram-negative-bacterium-type cell outer membrane assembly"/>
    <property type="evidence" value="ECO:0007669"/>
    <property type="project" value="UniProtKB-UniRule"/>
</dbReference>
<dbReference type="PANTHER" id="PTHR38098:SF1">
    <property type="entry name" value="LPS-ASSEMBLY LIPOPROTEIN LPTE"/>
    <property type="match status" value="1"/>
</dbReference>
<keyword evidence="2 6" id="KW-0472">Membrane</keyword>
<keyword evidence="3 6" id="KW-0564">Palmitate</keyword>
<keyword evidence="5 6" id="KW-0449">Lipoprotein</keyword>
<reference evidence="8" key="1">
    <citation type="submission" date="2017-05" db="EMBL/GenBank/DDBJ databases">
        <authorList>
            <person name="Sharma S."/>
            <person name="Sidhu C."/>
            <person name="Pinnaka A.K."/>
        </authorList>
    </citation>
    <scope>NUCLEOTIDE SEQUENCE [LARGE SCALE GENOMIC DNA]</scope>
    <source>
        <strain evidence="8">AK93</strain>
    </source>
</reference>
<evidence type="ECO:0000313" key="8">
    <source>
        <dbReference type="Proteomes" id="UP000256763"/>
    </source>
</evidence>
<gene>
    <name evidence="6" type="primary">lptE</name>
    <name evidence="7" type="ORF">CAL65_07895</name>
</gene>
<dbReference type="GO" id="GO:0015920">
    <property type="term" value="P:lipopolysaccharide transport"/>
    <property type="evidence" value="ECO:0007669"/>
    <property type="project" value="TreeGrafter"/>
</dbReference>
<dbReference type="GO" id="GO:1990351">
    <property type="term" value="C:transporter complex"/>
    <property type="evidence" value="ECO:0007669"/>
    <property type="project" value="TreeGrafter"/>
</dbReference>
<dbReference type="GO" id="GO:0009279">
    <property type="term" value="C:cell outer membrane"/>
    <property type="evidence" value="ECO:0007669"/>
    <property type="project" value="UniProtKB-SubCell"/>
</dbReference>
<comment type="subcellular location">
    <subcellularLocation>
        <location evidence="6">Cell outer membrane</location>
        <topology evidence="6">Lipid-anchor</topology>
    </subcellularLocation>
</comment>
<dbReference type="HAMAP" id="MF_01186">
    <property type="entry name" value="LPS_assembly_LptE"/>
    <property type="match status" value="1"/>
</dbReference>
<dbReference type="OrthoDB" id="5612114at2"/>
<name>A0A3E0WZN9_9GAMM</name>
<comment type="subunit">
    <text evidence="6">Component of the lipopolysaccharide transport and assembly complex. Interacts with LptD.</text>
</comment>
<dbReference type="Gene3D" id="3.30.160.150">
    <property type="entry name" value="Lipoprotein like domain"/>
    <property type="match status" value="1"/>
</dbReference>
<dbReference type="AlphaFoldDB" id="A0A3E0WZN9"/>
<keyword evidence="4 6" id="KW-0998">Cell outer membrane</keyword>
<evidence type="ECO:0000256" key="1">
    <source>
        <dbReference type="ARBA" id="ARBA00022729"/>
    </source>
</evidence>
<keyword evidence="1 6" id="KW-0732">Signal</keyword>
<dbReference type="Pfam" id="PF04390">
    <property type="entry name" value="LptE"/>
    <property type="match status" value="1"/>
</dbReference>
<proteinExistence type="inferred from homology"/>
<dbReference type="RefSeq" id="WP_116301557.1">
    <property type="nucleotide sequence ID" value="NZ_NFZV01000005.1"/>
</dbReference>
<comment type="function">
    <text evidence="6">Together with LptD, is involved in the assembly of lipopolysaccharide (LPS) at the surface of the outer membrane. Required for the proper assembly of LptD. Binds LPS and may serve as the LPS recognition site at the outer membrane.</text>
</comment>
<comment type="similarity">
    <text evidence="6">Belongs to the LptE lipoprotein family.</text>
</comment>
<organism evidence="7 8">
    <name type="scientific">Alkalilimnicola ehrlichii</name>
    <dbReference type="NCBI Taxonomy" id="351052"/>
    <lineage>
        <taxon>Bacteria</taxon>
        <taxon>Pseudomonadati</taxon>
        <taxon>Pseudomonadota</taxon>
        <taxon>Gammaproteobacteria</taxon>
        <taxon>Chromatiales</taxon>
        <taxon>Ectothiorhodospiraceae</taxon>
        <taxon>Alkalilimnicola</taxon>
    </lineage>
</organism>
<dbReference type="PANTHER" id="PTHR38098">
    <property type="entry name" value="LPS-ASSEMBLY LIPOPROTEIN LPTE"/>
    <property type="match status" value="1"/>
</dbReference>
<evidence type="ECO:0000256" key="6">
    <source>
        <dbReference type="HAMAP-Rule" id="MF_01186"/>
    </source>
</evidence>
<dbReference type="PROSITE" id="PS51257">
    <property type="entry name" value="PROKAR_LIPOPROTEIN"/>
    <property type="match status" value="1"/>
</dbReference>
<evidence type="ECO:0000256" key="4">
    <source>
        <dbReference type="ARBA" id="ARBA00023237"/>
    </source>
</evidence>
<dbReference type="Proteomes" id="UP000256763">
    <property type="component" value="Unassembled WGS sequence"/>
</dbReference>
<evidence type="ECO:0000313" key="7">
    <source>
        <dbReference type="EMBL" id="RFA37849.1"/>
    </source>
</evidence>
<keyword evidence="8" id="KW-1185">Reference proteome</keyword>
<dbReference type="EMBL" id="NFZW01000006">
    <property type="protein sequence ID" value="RFA37849.1"/>
    <property type="molecule type" value="Genomic_DNA"/>
</dbReference>
<evidence type="ECO:0000256" key="5">
    <source>
        <dbReference type="ARBA" id="ARBA00023288"/>
    </source>
</evidence>
<dbReference type="GO" id="GO:0001530">
    <property type="term" value="F:lipopolysaccharide binding"/>
    <property type="evidence" value="ECO:0007669"/>
    <property type="project" value="TreeGrafter"/>
</dbReference>
<protein>
    <recommendedName>
        <fullName evidence="6">LPS-assembly lipoprotein LptE</fullName>
    </recommendedName>
</protein>
<accession>A0A3E0WZN9</accession>